<dbReference type="EMBL" id="JH604636">
    <property type="protein sequence ID" value="EHY65303.1"/>
    <property type="molecule type" value="Genomic_DNA"/>
</dbReference>
<proteinExistence type="predicted"/>
<organism evidence="1">
    <name type="scientific">Nematocida ausubeli (strain ATCC PRA-371 / ERTm2)</name>
    <name type="common">Nematode killer fungus</name>
    <dbReference type="NCBI Taxonomy" id="1913371"/>
    <lineage>
        <taxon>Eukaryota</taxon>
        <taxon>Fungi</taxon>
        <taxon>Fungi incertae sedis</taxon>
        <taxon>Microsporidia</taxon>
        <taxon>Nematocida</taxon>
    </lineage>
</organism>
<evidence type="ECO:0000313" key="1">
    <source>
        <dbReference type="EMBL" id="EHY65303.1"/>
    </source>
</evidence>
<dbReference type="AlphaFoldDB" id="H8ZDS8"/>
<gene>
    <name evidence="1" type="ORF">NERG_01749</name>
</gene>
<sequence>MRCINLDNSLTRRVFINLVDFTEGFCVKINTPSEFSHIDRRSKHKKIAIEKYSLSRNQTPT</sequence>
<dbReference type="Proteomes" id="UP000005622">
    <property type="component" value="Unassembled WGS sequence"/>
</dbReference>
<protein>
    <submittedName>
        <fullName evidence="1">Uncharacterized protein</fullName>
    </submittedName>
</protein>
<dbReference type="HOGENOM" id="CLU_2923161_0_0_1"/>
<reference evidence="1" key="1">
    <citation type="submission" date="2011-03" db="EMBL/GenBank/DDBJ databases">
        <title>The Genome Sequence of Nematocida sp1 strain ERTm2.</title>
        <authorList>
            <consortium name="The Broad Institute Genome Sequencing Platform"/>
            <consortium name="The Broad Institute Genome Sequencing Center for Infectious Disease"/>
            <person name="Cuomo C."/>
            <person name="Troemel E."/>
            <person name="Young S.K."/>
            <person name="Zeng Q."/>
            <person name="Gargeya S."/>
            <person name="Fitzgerald M."/>
            <person name="Haas B."/>
            <person name="Abouelleil A."/>
            <person name="Alvarado L."/>
            <person name="Arachchi H.M."/>
            <person name="Berlin A."/>
            <person name="Brown A."/>
            <person name="Chapman S.B."/>
            <person name="Chen Z."/>
            <person name="Dunbar C."/>
            <person name="Freedman E."/>
            <person name="Gearin G."/>
            <person name="Gellesch M."/>
            <person name="Goldberg J."/>
            <person name="Griggs A."/>
            <person name="Gujja S."/>
            <person name="Heilman E.R."/>
            <person name="Heiman D."/>
            <person name="Howarth C."/>
            <person name="Larson L."/>
            <person name="Lui A."/>
            <person name="MacDonald P.J.P."/>
            <person name="Mehta T."/>
            <person name="Montmayeur A."/>
            <person name="Murphy C."/>
            <person name="Neiman D."/>
            <person name="Pearson M."/>
            <person name="Priest M."/>
            <person name="Roberts A."/>
            <person name="Saif S."/>
            <person name="Shea T."/>
            <person name="Shenoy N."/>
            <person name="Sisk P."/>
            <person name="Stolte C."/>
            <person name="Sykes S."/>
            <person name="White J."/>
            <person name="Yandava C."/>
            <person name="Wortman J."/>
            <person name="Nusbaum C."/>
            <person name="Birren B."/>
        </authorList>
    </citation>
    <scope>NUCLEOTIDE SEQUENCE</scope>
    <source>
        <strain evidence="1">ERTm2</strain>
    </source>
</reference>
<accession>H8ZDS8</accession>
<name>H8ZDS8_NEMA1</name>